<dbReference type="Pfam" id="PF12704">
    <property type="entry name" value="MacB_PCD"/>
    <property type="match status" value="1"/>
</dbReference>
<dbReference type="PANTHER" id="PTHR30489:SF0">
    <property type="entry name" value="LIPOPROTEIN-RELEASING SYSTEM TRANSMEMBRANE PROTEIN LOLE"/>
    <property type="match status" value="1"/>
</dbReference>
<feature type="domain" description="MacB-like periplasmic core" evidence="10">
    <location>
        <begin position="27"/>
        <end position="244"/>
    </location>
</feature>
<dbReference type="AlphaFoldDB" id="A0A6G7VDN1"/>
<dbReference type="GO" id="GO:0042953">
    <property type="term" value="P:lipoprotein transport"/>
    <property type="evidence" value="ECO:0007669"/>
    <property type="project" value="InterPro"/>
</dbReference>
<keyword evidence="7 8" id="KW-0472">Membrane</keyword>
<organism evidence="11 12">
    <name type="scientific">Caldichromatium japonicum</name>
    <dbReference type="NCBI Taxonomy" id="2699430"/>
    <lineage>
        <taxon>Bacteria</taxon>
        <taxon>Pseudomonadati</taxon>
        <taxon>Pseudomonadota</taxon>
        <taxon>Gammaproteobacteria</taxon>
        <taxon>Chromatiales</taxon>
        <taxon>Chromatiaceae</taxon>
        <taxon>Caldichromatium</taxon>
    </lineage>
</organism>
<dbReference type="Pfam" id="PF02687">
    <property type="entry name" value="FtsX"/>
    <property type="match status" value="1"/>
</dbReference>
<dbReference type="Proteomes" id="UP000502699">
    <property type="component" value="Chromosome"/>
</dbReference>
<dbReference type="EMBL" id="CP048029">
    <property type="protein sequence ID" value="QIK38062.1"/>
    <property type="molecule type" value="Genomic_DNA"/>
</dbReference>
<dbReference type="InterPro" id="IPR011925">
    <property type="entry name" value="LolCE_TM"/>
</dbReference>
<feature type="domain" description="ABC3 transporter permease C-terminal" evidence="9">
    <location>
        <begin position="275"/>
        <end position="408"/>
    </location>
</feature>
<sequence length="415" mass="44620">MFYPLPLYIGLRYTRAKRRNHFISFISATSMIGIALGIVALIVVLSVMNGFHKEIQQRILAMASHATLSDPFGGIAEWRSLLEQIRAQPHVLGAAPFVEIQGMLAGGSQVSGALIRGIEPATEDQVADLRQHMISGSVDDLTEGAFHIILGQDLANYLGLAPGDKVTVVTPEVSATPIGVMPRLKRFTVSGIFAVGMADYDRNAAFIHLADGAKLLNLGDAVSGIRVKLDDLWRAPRLVRAIAQALGGGYQLIDWTQLHRNFFSALAMEKRMMGIILSLIVAVAAFNIVSALVMVVTDKEADIAILRTLGLSPLEVMGIFVVQGTAIGLVGALLGVVAGVTLAFYVEPVVAWIEGLFGVHFLDPTIYYISQLPSDVHLEDVLIVGGGAFALSVIATLYPAWRAAQVQPAEALRYE</sequence>
<keyword evidence="5 8" id="KW-0812">Transmembrane</keyword>
<feature type="transmembrane region" description="Helical" evidence="8">
    <location>
        <begin position="316"/>
        <end position="342"/>
    </location>
</feature>
<reference evidence="12" key="1">
    <citation type="submission" date="2020-01" db="EMBL/GenBank/DDBJ databases">
        <title>Caldichromatium gen. nov., sp. nov., a thermophilic purple sulfur bacterium member of the family Chromatiaceae isolated from Nakabusa hot spring, Japan.</title>
        <authorList>
            <person name="Saini M.K."/>
            <person name="Hanada S."/>
            <person name="Tank M."/>
        </authorList>
    </citation>
    <scope>NUCLEOTIDE SEQUENCE [LARGE SCALE GENOMIC DNA]</scope>
    <source>
        <strain evidence="12">No.7</strain>
    </source>
</reference>
<evidence type="ECO:0000256" key="5">
    <source>
        <dbReference type="ARBA" id="ARBA00022692"/>
    </source>
</evidence>
<keyword evidence="11" id="KW-0449">Lipoprotein</keyword>
<comment type="similarity">
    <text evidence="2">Belongs to the ABC-4 integral membrane protein family. LolC/E subfamily.</text>
</comment>
<feature type="transmembrane region" description="Helical" evidence="8">
    <location>
        <begin position="22"/>
        <end position="48"/>
    </location>
</feature>
<evidence type="ECO:0000259" key="10">
    <source>
        <dbReference type="Pfam" id="PF12704"/>
    </source>
</evidence>
<keyword evidence="4" id="KW-1003">Cell membrane</keyword>
<dbReference type="InterPro" id="IPR051447">
    <property type="entry name" value="Lipoprotein-release_system"/>
</dbReference>
<accession>A0A6G7VDN1</accession>
<dbReference type="GO" id="GO:0098797">
    <property type="term" value="C:plasma membrane protein complex"/>
    <property type="evidence" value="ECO:0007669"/>
    <property type="project" value="TreeGrafter"/>
</dbReference>
<evidence type="ECO:0000256" key="8">
    <source>
        <dbReference type="SAM" id="Phobius"/>
    </source>
</evidence>
<evidence type="ECO:0000256" key="6">
    <source>
        <dbReference type="ARBA" id="ARBA00022989"/>
    </source>
</evidence>
<dbReference type="InterPro" id="IPR025857">
    <property type="entry name" value="MacB_PCD"/>
</dbReference>
<evidence type="ECO:0000256" key="3">
    <source>
        <dbReference type="ARBA" id="ARBA00022448"/>
    </source>
</evidence>
<evidence type="ECO:0000256" key="4">
    <source>
        <dbReference type="ARBA" id="ARBA00022475"/>
    </source>
</evidence>
<protein>
    <submittedName>
        <fullName evidence="11">Lipoprotein-releasing ABC transporter permease subunit</fullName>
    </submittedName>
</protein>
<dbReference type="GO" id="GO:0044874">
    <property type="term" value="P:lipoprotein localization to outer membrane"/>
    <property type="evidence" value="ECO:0007669"/>
    <property type="project" value="TreeGrafter"/>
</dbReference>
<name>A0A6G7VDN1_9GAMM</name>
<keyword evidence="12" id="KW-1185">Reference proteome</keyword>
<feature type="transmembrane region" description="Helical" evidence="8">
    <location>
        <begin position="275"/>
        <end position="296"/>
    </location>
</feature>
<dbReference type="InterPro" id="IPR003838">
    <property type="entry name" value="ABC3_permease_C"/>
</dbReference>
<dbReference type="RefSeq" id="WP_166270826.1">
    <property type="nucleotide sequence ID" value="NZ_CP048029.1"/>
</dbReference>
<evidence type="ECO:0000256" key="1">
    <source>
        <dbReference type="ARBA" id="ARBA00004651"/>
    </source>
</evidence>
<dbReference type="KEGG" id="cjap:GWK36_08785"/>
<evidence type="ECO:0000259" key="9">
    <source>
        <dbReference type="Pfam" id="PF02687"/>
    </source>
</evidence>
<evidence type="ECO:0000256" key="2">
    <source>
        <dbReference type="ARBA" id="ARBA00005236"/>
    </source>
</evidence>
<dbReference type="PANTHER" id="PTHR30489">
    <property type="entry name" value="LIPOPROTEIN-RELEASING SYSTEM TRANSMEMBRANE PROTEIN LOLE"/>
    <property type="match status" value="1"/>
</dbReference>
<gene>
    <name evidence="11" type="ORF">GWK36_08785</name>
</gene>
<evidence type="ECO:0000313" key="12">
    <source>
        <dbReference type="Proteomes" id="UP000502699"/>
    </source>
</evidence>
<dbReference type="NCBIfam" id="TIGR02212">
    <property type="entry name" value="lolCE"/>
    <property type="match status" value="1"/>
</dbReference>
<evidence type="ECO:0000313" key="11">
    <source>
        <dbReference type="EMBL" id="QIK38062.1"/>
    </source>
</evidence>
<keyword evidence="3" id="KW-0813">Transport</keyword>
<comment type="subcellular location">
    <subcellularLocation>
        <location evidence="1">Cell membrane</location>
        <topology evidence="1">Multi-pass membrane protein</topology>
    </subcellularLocation>
</comment>
<keyword evidence="6 8" id="KW-1133">Transmembrane helix</keyword>
<proteinExistence type="inferred from homology"/>
<evidence type="ECO:0000256" key="7">
    <source>
        <dbReference type="ARBA" id="ARBA00023136"/>
    </source>
</evidence>
<feature type="transmembrane region" description="Helical" evidence="8">
    <location>
        <begin position="381"/>
        <end position="401"/>
    </location>
</feature>
<feature type="transmembrane region" description="Helical" evidence="8">
    <location>
        <begin position="349"/>
        <end position="369"/>
    </location>
</feature>